<dbReference type="RefSeq" id="WP_153354735.1">
    <property type="nucleotide sequence ID" value="NZ_JAYKOO010000001.1"/>
</dbReference>
<gene>
    <name evidence="1" type="ORF">GAO09_14605</name>
</gene>
<name>A0A6A8ABI8_9HYPH</name>
<dbReference type="AlphaFoldDB" id="A0A6A8ABI8"/>
<dbReference type="InterPro" id="IPR015797">
    <property type="entry name" value="NUDIX_hydrolase-like_dom_sf"/>
</dbReference>
<dbReference type="SUPFAM" id="SSF55811">
    <property type="entry name" value="Nudix"/>
    <property type="match status" value="1"/>
</dbReference>
<dbReference type="GO" id="GO:0016787">
    <property type="term" value="F:hydrolase activity"/>
    <property type="evidence" value="ECO:0007669"/>
    <property type="project" value="UniProtKB-KW"/>
</dbReference>
<evidence type="ECO:0000313" key="1">
    <source>
        <dbReference type="EMBL" id="MQY47267.1"/>
    </source>
</evidence>
<dbReference type="Gene3D" id="3.90.79.10">
    <property type="entry name" value="Nucleoside Triphosphate Pyrophosphohydrolase"/>
    <property type="match status" value="1"/>
</dbReference>
<evidence type="ECO:0000313" key="2">
    <source>
        <dbReference type="Proteomes" id="UP000435138"/>
    </source>
</evidence>
<comment type="caution">
    <text evidence="1">The sequence shown here is derived from an EMBL/GenBank/DDBJ whole genome shotgun (WGS) entry which is preliminary data.</text>
</comment>
<protein>
    <submittedName>
        <fullName evidence="1">NUDIX hydrolase</fullName>
    </submittedName>
</protein>
<sequence length="244" mass="27207">MTEKLPGIWPPPSNPVRIAGLDLLMQDGAHALHAENEKAIVANWEQEATANPHLFNGQMVLQRQLSFDNGIIRGVAHAIPYSVLLWWRKQPDPAGALHLFGFAVLVSSDNAIVAIRMSERTANPGLVYCAAGSLDLNDIVDGRLDLVGNMRREVREETGLDLDTAEADPDFYASHAGNRVVVFRFYRFSITAAEMVARIEAHMPHDAEQEIDGAVVIRSADRDMHRYNPMMFPILDMFFDVTDN</sequence>
<reference evidence="1 2" key="1">
    <citation type="submission" date="2019-11" db="EMBL/GenBank/DDBJ databases">
        <title>Genome analysis of Rhizobacterium cereale a novel genus and species isolated from maize roots in North Spain.</title>
        <authorList>
            <person name="Menendez E."/>
            <person name="Flores-Felix J.D."/>
            <person name="Ramirez-Bahena M.-H."/>
            <person name="Igual J.M."/>
            <person name="Garcia-Fraile P."/>
            <person name="Peix A."/>
            <person name="Velazquez E."/>
        </authorList>
    </citation>
    <scope>NUCLEOTIDE SEQUENCE [LARGE SCALE GENOMIC DNA]</scope>
    <source>
        <strain evidence="1 2">RZME27</strain>
    </source>
</reference>
<dbReference type="CDD" id="cd02883">
    <property type="entry name" value="NUDIX_Hydrolase"/>
    <property type="match status" value="1"/>
</dbReference>
<proteinExistence type="predicted"/>
<keyword evidence="1" id="KW-0378">Hydrolase</keyword>
<dbReference type="Proteomes" id="UP000435138">
    <property type="component" value="Unassembled WGS sequence"/>
</dbReference>
<accession>A0A6A8ABI8</accession>
<dbReference type="EMBL" id="WIXI01000044">
    <property type="protein sequence ID" value="MQY47267.1"/>
    <property type="molecule type" value="Genomic_DNA"/>
</dbReference>
<organism evidence="1 2">
    <name type="scientific">Endobacterium cereale</name>
    <dbReference type="NCBI Taxonomy" id="2663029"/>
    <lineage>
        <taxon>Bacteria</taxon>
        <taxon>Pseudomonadati</taxon>
        <taxon>Pseudomonadota</taxon>
        <taxon>Alphaproteobacteria</taxon>
        <taxon>Hyphomicrobiales</taxon>
        <taxon>Rhizobiaceae</taxon>
        <taxon>Endobacterium</taxon>
    </lineage>
</organism>
<keyword evidence="2" id="KW-1185">Reference proteome</keyword>